<reference evidence="3 4" key="1">
    <citation type="journal article" date="2014" name="Arch. Microbiol.">
        <title>Arthrobacter enclensis sp. nov., isolated from sediment sample.</title>
        <authorList>
            <person name="Dastager S.G."/>
            <person name="Liu Q."/>
            <person name="Tang S.K."/>
            <person name="Krishnamurthi S."/>
            <person name="Lee J.C."/>
            <person name="Li W.J."/>
        </authorList>
    </citation>
    <scope>NUCLEOTIDE SEQUENCE [LARGE SCALE GENOMIC DNA]</scope>
    <source>
        <strain evidence="3 4">NIO-1008</strain>
    </source>
</reference>
<dbReference type="CDD" id="cd07814">
    <property type="entry name" value="SRPBCC_CalC_Aha1-like"/>
    <property type="match status" value="1"/>
</dbReference>
<proteinExistence type="inferred from homology"/>
<dbReference type="RefSeq" id="WP_058267696.1">
    <property type="nucleotide sequence ID" value="NZ_FMAZ01000003.1"/>
</dbReference>
<dbReference type="OrthoDB" id="3365660at2"/>
<evidence type="ECO:0000313" key="4">
    <source>
        <dbReference type="Proteomes" id="UP000053199"/>
    </source>
</evidence>
<dbReference type="Gene3D" id="3.30.530.20">
    <property type="match status" value="1"/>
</dbReference>
<dbReference type="EMBL" id="LNQM01000003">
    <property type="protein sequence ID" value="KSU76624.1"/>
    <property type="molecule type" value="Genomic_DNA"/>
</dbReference>
<dbReference type="STRING" id="993070.AS031_08385"/>
<dbReference type="AlphaFoldDB" id="A0A0V8IQ30"/>
<gene>
    <name evidence="3" type="ORF">AS031_08385</name>
</gene>
<organism evidence="3 4">
    <name type="scientific">Pseudarthrobacter enclensis</name>
    <dbReference type="NCBI Taxonomy" id="993070"/>
    <lineage>
        <taxon>Bacteria</taxon>
        <taxon>Bacillati</taxon>
        <taxon>Actinomycetota</taxon>
        <taxon>Actinomycetes</taxon>
        <taxon>Micrococcales</taxon>
        <taxon>Micrococcaceae</taxon>
        <taxon>Pseudarthrobacter</taxon>
    </lineage>
</organism>
<comment type="caution">
    <text evidence="3">The sequence shown here is derived from an EMBL/GenBank/DDBJ whole genome shotgun (WGS) entry which is preliminary data.</text>
</comment>
<keyword evidence="4" id="KW-1185">Reference proteome</keyword>
<dbReference type="SUPFAM" id="SSF55961">
    <property type="entry name" value="Bet v1-like"/>
    <property type="match status" value="1"/>
</dbReference>
<feature type="domain" description="Activator of Hsp90 ATPase homologue 1/2-like C-terminal" evidence="2">
    <location>
        <begin position="23"/>
        <end position="159"/>
    </location>
</feature>
<comment type="similarity">
    <text evidence="1">Belongs to the AHA1 family.</text>
</comment>
<dbReference type="Pfam" id="PF08327">
    <property type="entry name" value="AHSA1"/>
    <property type="match status" value="1"/>
</dbReference>
<sequence>MTVISTDKNPEALTLTLVAEFDAGVDRVWQLFEDPRQLERWWGPPTYPATFHQHDFVPGGKASYYMTSPEGEKFHGWWEFTSIEAPRQLEFNDGFADSDGNPTGEHGTSHATVTLEPVGERTRMTMLSTFESEEQLQEMIQMGMEEGLKEAVGQIDGILAERANA</sequence>
<name>A0A0V8IQ30_9MICC</name>
<accession>A0A0V8IQ30</accession>
<protein>
    <submittedName>
        <fullName evidence="3">Polyketide cyclase</fullName>
    </submittedName>
</protein>
<dbReference type="InterPro" id="IPR013538">
    <property type="entry name" value="ASHA1/2-like_C"/>
</dbReference>
<dbReference type="Proteomes" id="UP000053199">
    <property type="component" value="Unassembled WGS sequence"/>
</dbReference>
<evidence type="ECO:0000313" key="3">
    <source>
        <dbReference type="EMBL" id="KSU76624.1"/>
    </source>
</evidence>
<evidence type="ECO:0000256" key="1">
    <source>
        <dbReference type="ARBA" id="ARBA00006817"/>
    </source>
</evidence>
<dbReference type="InterPro" id="IPR023393">
    <property type="entry name" value="START-like_dom_sf"/>
</dbReference>
<evidence type="ECO:0000259" key="2">
    <source>
        <dbReference type="Pfam" id="PF08327"/>
    </source>
</evidence>